<dbReference type="EMBL" id="JAXCGZ010013350">
    <property type="protein sequence ID" value="KAK7072756.1"/>
    <property type="molecule type" value="Genomic_DNA"/>
</dbReference>
<organism evidence="2 3">
    <name type="scientific">Halocaridina rubra</name>
    <name type="common">Hawaiian red shrimp</name>
    <dbReference type="NCBI Taxonomy" id="373956"/>
    <lineage>
        <taxon>Eukaryota</taxon>
        <taxon>Metazoa</taxon>
        <taxon>Ecdysozoa</taxon>
        <taxon>Arthropoda</taxon>
        <taxon>Crustacea</taxon>
        <taxon>Multicrustacea</taxon>
        <taxon>Malacostraca</taxon>
        <taxon>Eumalacostraca</taxon>
        <taxon>Eucarida</taxon>
        <taxon>Decapoda</taxon>
        <taxon>Pleocyemata</taxon>
        <taxon>Caridea</taxon>
        <taxon>Atyoidea</taxon>
        <taxon>Atyidae</taxon>
        <taxon>Halocaridina</taxon>
    </lineage>
</organism>
<feature type="region of interest" description="Disordered" evidence="1">
    <location>
        <begin position="1"/>
        <end position="64"/>
    </location>
</feature>
<accession>A0AAN8ZXY8</accession>
<proteinExistence type="predicted"/>
<gene>
    <name evidence="2" type="ORF">SK128_010466</name>
</gene>
<sequence>GREKKEKEEVKEKGEKEEEEEENNIETEEEEEKEEEEDKYEIEEGGGEDGGVTGRSASWPTKHVVPLEGECQRCKRGEMPRWGMMEEGMIP</sequence>
<evidence type="ECO:0000313" key="2">
    <source>
        <dbReference type="EMBL" id="KAK7072756.1"/>
    </source>
</evidence>
<comment type="caution">
    <text evidence="2">The sequence shown here is derived from an EMBL/GenBank/DDBJ whole genome shotgun (WGS) entry which is preliminary data.</text>
</comment>
<reference evidence="2 3" key="1">
    <citation type="submission" date="2023-11" db="EMBL/GenBank/DDBJ databases">
        <title>Halocaridina rubra genome assembly.</title>
        <authorList>
            <person name="Smith C."/>
        </authorList>
    </citation>
    <scope>NUCLEOTIDE SEQUENCE [LARGE SCALE GENOMIC DNA]</scope>
    <source>
        <strain evidence="2">EP-1</strain>
        <tissue evidence="2">Whole</tissue>
    </source>
</reference>
<feature type="compositionally biased region" description="Basic and acidic residues" evidence="1">
    <location>
        <begin position="1"/>
        <end position="16"/>
    </location>
</feature>
<dbReference type="AlphaFoldDB" id="A0AAN8ZXY8"/>
<evidence type="ECO:0000313" key="3">
    <source>
        <dbReference type="Proteomes" id="UP001381693"/>
    </source>
</evidence>
<evidence type="ECO:0000256" key="1">
    <source>
        <dbReference type="SAM" id="MobiDB-lite"/>
    </source>
</evidence>
<name>A0AAN8ZXY8_HALRR</name>
<keyword evidence="3" id="KW-1185">Reference proteome</keyword>
<feature type="non-terminal residue" evidence="2">
    <location>
        <position position="1"/>
    </location>
</feature>
<feature type="compositionally biased region" description="Acidic residues" evidence="1">
    <location>
        <begin position="17"/>
        <end position="47"/>
    </location>
</feature>
<dbReference type="Proteomes" id="UP001381693">
    <property type="component" value="Unassembled WGS sequence"/>
</dbReference>
<protein>
    <submittedName>
        <fullName evidence="2">Uncharacterized protein</fullName>
    </submittedName>
</protein>